<evidence type="ECO:0000256" key="3">
    <source>
        <dbReference type="ARBA" id="ARBA00022517"/>
    </source>
</evidence>
<sequence>MPPSQLKRLKASLREQGLVGPQKSKKQKKSGRDQSVDQRLQKQAALQQIRDSFNPFEIKAPARNAKFAHAADRNGPATVGRPGVTKSMGEKTRRQNLLPELQRRNKSGGIVDRRIGEDDATMTPEEKALQRYMRGEGKRKRDNVFDLEGDDQEQTGLTHLGKALDLENGFGGVDDFDEALTGSEDESDAEKGLLKRRRPSETDLDGDQEGGSDMDDDNQPARKKSKQEVMKEVMAKSKLYKYERQKAKEDDDDLRAKLDSGMADLMPLLFTNRKIDPPKQDDTIRPAEPQMNADRLAMLQGVPREQADKEYDSRLRQLALDKRAAPADRTKTDEERAKDEAERLKELEQSRQRRMRGEESEESGDEREKAAKAVAGEDLQHEDEERDDAAEFGFTAPAGKEKMPVLDDEDEFELDEDLVASGSDLESGSEMDDSEDEDLQTNGVHAPDEADEEDEFVKGILDDELKTTTDSGNATNSSVAYTYSCPRNHEELLNIFKTVNFDDVPTVIQRIRALYHPSLSADNKAKLSDFSRALVDHISYMGSNSQPLAIVENIIRHLHSLSRTFPLEIAEAFRAHLGVIHKTGDIKKGDLVILTAIGSIYPTSDHFHQVVTPAITLIAKWLAFVTPSSEEQLQTGAFLVALSLHYQRLSKRYIPEALRFTIKALQLDAPSSSDVRQSHVSNLLAMAEQYRHLPAFAEIFTPAAHKALRAIDAKAAKHIDIFLSQARLARRPLELHHHRPLPIRTSIPKFEENFMPGKHYDPDKERSDAAKLRKEYKRERKGAIRELRKDSHFIAREQLREKKEKDAAYEKKFRRLVAEINSEEGREGNQYAREKDKRKRAK</sequence>
<evidence type="ECO:0000256" key="1">
    <source>
        <dbReference type="ARBA" id="ARBA00004604"/>
    </source>
</evidence>
<dbReference type="EMBL" id="ML992509">
    <property type="protein sequence ID" value="KAF2221875.1"/>
    <property type="molecule type" value="Genomic_DNA"/>
</dbReference>
<protein>
    <submittedName>
        <fullName evidence="8">Nucleolar protein 14</fullName>
    </submittedName>
</protein>
<comment type="similarity">
    <text evidence="2">Belongs to the NOP14 family.</text>
</comment>
<dbReference type="GO" id="GO:0032040">
    <property type="term" value="C:small-subunit processome"/>
    <property type="evidence" value="ECO:0007669"/>
    <property type="project" value="InterPro"/>
</dbReference>
<organism evidence="8 9">
    <name type="scientific">Elsinoe ampelina</name>
    <dbReference type="NCBI Taxonomy" id="302913"/>
    <lineage>
        <taxon>Eukaryota</taxon>
        <taxon>Fungi</taxon>
        <taxon>Dikarya</taxon>
        <taxon>Ascomycota</taxon>
        <taxon>Pezizomycotina</taxon>
        <taxon>Dothideomycetes</taxon>
        <taxon>Dothideomycetidae</taxon>
        <taxon>Myriangiales</taxon>
        <taxon>Elsinoaceae</taxon>
        <taxon>Elsinoe</taxon>
    </lineage>
</organism>
<feature type="compositionally biased region" description="Basic and acidic residues" evidence="7">
    <location>
        <begin position="305"/>
        <end position="358"/>
    </location>
</feature>
<name>A0A6A6G7X7_9PEZI</name>
<evidence type="ECO:0000313" key="8">
    <source>
        <dbReference type="EMBL" id="KAF2221875.1"/>
    </source>
</evidence>
<evidence type="ECO:0000313" key="9">
    <source>
        <dbReference type="Proteomes" id="UP000799538"/>
    </source>
</evidence>
<feature type="region of interest" description="Disordered" evidence="7">
    <location>
        <begin position="271"/>
        <end position="291"/>
    </location>
</feature>
<gene>
    <name evidence="8" type="ORF">BDZ85DRAFT_264528</name>
</gene>
<feature type="compositionally biased region" description="Basic and acidic residues" evidence="7">
    <location>
        <begin position="124"/>
        <end position="136"/>
    </location>
</feature>
<dbReference type="Proteomes" id="UP000799538">
    <property type="component" value="Unassembled WGS sequence"/>
</dbReference>
<evidence type="ECO:0000256" key="7">
    <source>
        <dbReference type="SAM" id="MobiDB-lite"/>
    </source>
</evidence>
<evidence type="ECO:0000256" key="4">
    <source>
        <dbReference type="ARBA" id="ARBA00022552"/>
    </source>
</evidence>
<feature type="compositionally biased region" description="Acidic residues" evidence="7">
    <location>
        <begin position="202"/>
        <end position="218"/>
    </location>
</feature>
<feature type="compositionally biased region" description="Basic and acidic residues" evidence="7">
    <location>
        <begin position="30"/>
        <end position="40"/>
    </location>
</feature>
<feature type="compositionally biased region" description="Basic and acidic residues" evidence="7">
    <location>
        <begin position="273"/>
        <end position="285"/>
    </location>
</feature>
<proteinExistence type="inferred from homology"/>
<dbReference type="PANTHER" id="PTHR23183">
    <property type="entry name" value="NOP14"/>
    <property type="match status" value="1"/>
</dbReference>
<dbReference type="GO" id="GO:0030692">
    <property type="term" value="C:Noc4p-Nop14p complex"/>
    <property type="evidence" value="ECO:0007669"/>
    <property type="project" value="TreeGrafter"/>
</dbReference>
<keyword evidence="9" id="KW-1185">Reference proteome</keyword>
<dbReference type="AlphaFoldDB" id="A0A6A6G7X7"/>
<feature type="compositionally biased region" description="Basic and acidic residues" evidence="7">
    <location>
        <begin position="823"/>
        <end position="835"/>
    </location>
</feature>
<feature type="region of interest" description="Disordered" evidence="7">
    <location>
        <begin position="1"/>
        <end position="44"/>
    </location>
</feature>
<evidence type="ECO:0000256" key="2">
    <source>
        <dbReference type="ARBA" id="ARBA00007466"/>
    </source>
</evidence>
<keyword evidence="5" id="KW-0539">Nucleus</keyword>
<reference evidence="9" key="1">
    <citation type="journal article" date="2020" name="Stud. Mycol.">
        <title>101 Dothideomycetes genomes: A test case for predicting lifestyles and emergence of pathogens.</title>
        <authorList>
            <person name="Haridas S."/>
            <person name="Albert R."/>
            <person name="Binder M."/>
            <person name="Bloem J."/>
            <person name="LaButti K."/>
            <person name="Salamov A."/>
            <person name="Andreopoulos B."/>
            <person name="Baker S."/>
            <person name="Barry K."/>
            <person name="Bills G."/>
            <person name="Bluhm B."/>
            <person name="Cannon C."/>
            <person name="Castanera R."/>
            <person name="Culley D."/>
            <person name="Daum C."/>
            <person name="Ezra D."/>
            <person name="Gonzalez J."/>
            <person name="Henrissat B."/>
            <person name="Kuo A."/>
            <person name="Liang C."/>
            <person name="Lipzen A."/>
            <person name="Lutzoni F."/>
            <person name="Magnuson J."/>
            <person name="Mondo S."/>
            <person name="Nolan M."/>
            <person name="Ohm R."/>
            <person name="Pangilinan J."/>
            <person name="Park H.-J."/>
            <person name="Ramirez L."/>
            <person name="Alfaro M."/>
            <person name="Sun H."/>
            <person name="Tritt A."/>
            <person name="Yoshinaga Y."/>
            <person name="Zwiers L.-H."/>
            <person name="Turgeon B."/>
            <person name="Goodwin S."/>
            <person name="Spatafora J."/>
            <person name="Crous P."/>
            <person name="Grigoriev I."/>
        </authorList>
    </citation>
    <scope>NUCLEOTIDE SEQUENCE [LARGE SCALE GENOMIC DNA]</scope>
    <source>
        <strain evidence="9">CECT 20119</strain>
    </source>
</reference>
<dbReference type="InterPro" id="IPR007276">
    <property type="entry name" value="Nop14"/>
</dbReference>
<comment type="subcellular location">
    <subcellularLocation>
        <location evidence="1">Nucleus</location>
        <location evidence="1">Nucleolus</location>
    </subcellularLocation>
</comment>
<accession>A0A6A6G7X7</accession>
<evidence type="ECO:0000256" key="6">
    <source>
        <dbReference type="ARBA" id="ARBA00024695"/>
    </source>
</evidence>
<dbReference type="GO" id="GO:0030490">
    <property type="term" value="P:maturation of SSU-rRNA"/>
    <property type="evidence" value="ECO:0007669"/>
    <property type="project" value="TreeGrafter"/>
</dbReference>
<feature type="compositionally biased region" description="Acidic residues" evidence="7">
    <location>
        <begin position="174"/>
        <end position="188"/>
    </location>
</feature>
<feature type="region of interest" description="Disordered" evidence="7">
    <location>
        <begin position="67"/>
        <end position="229"/>
    </location>
</feature>
<feature type="compositionally biased region" description="Acidic residues" evidence="7">
    <location>
        <begin position="427"/>
        <end position="439"/>
    </location>
</feature>
<feature type="region of interest" description="Disordered" evidence="7">
    <location>
        <begin position="423"/>
        <end position="451"/>
    </location>
</feature>
<comment type="function">
    <text evidence="6">Involved in nucleolar processing of pre-18S ribosomal RNA. Has a role in the nuclear export of 40S pre-ribosomal subunit to the cytoplasm.</text>
</comment>
<dbReference type="OrthoDB" id="441771at2759"/>
<dbReference type="Pfam" id="PF04147">
    <property type="entry name" value="Nop14"/>
    <property type="match status" value="2"/>
</dbReference>
<feature type="region of interest" description="Disordered" evidence="7">
    <location>
        <begin position="819"/>
        <end position="842"/>
    </location>
</feature>
<keyword evidence="3" id="KW-0690">Ribosome biogenesis</keyword>
<feature type="compositionally biased region" description="Acidic residues" evidence="7">
    <location>
        <begin position="380"/>
        <end position="390"/>
    </location>
</feature>
<keyword evidence="4" id="KW-0698">rRNA processing</keyword>
<feature type="region of interest" description="Disordered" evidence="7">
    <location>
        <begin position="303"/>
        <end position="404"/>
    </location>
</feature>
<dbReference type="PANTHER" id="PTHR23183:SF0">
    <property type="entry name" value="NUCLEOLAR PROTEIN 14"/>
    <property type="match status" value="1"/>
</dbReference>
<evidence type="ECO:0000256" key="5">
    <source>
        <dbReference type="ARBA" id="ARBA00023242"/>
    </source>
</evidence>